<gene>
    <name evidence="2" type="ORF">ABDJ40_12435</name>
</gene>
<dbReference type="Proteomes" id="UP001462640">
    <property type="component" value="Unassembled WGS sequence"/>
</dbReference>
<evidence type="ECO:0000313" key="3">
    <source>
        <dbReference type="Proteomes" id="UP001462640"/>
    </source>
</evidence>
<dbReference type="InterPro" id="IPR001173">
    <property type="entry name" value="Glyco_trans_2-like"/>
</dbReference>
<dbReference type="Gene3D" id="3.90.550.10">
    <property type="entry name" value="Spore Coat Polysaccharide Biosynthesis Protein SpsA, Chain A"/>
    <property type="match status" value="1"/>
</dbReference>
<dbReference type="InterPro" id="IPR029044">
    <property type="entry name" value="Nucleotide-diphossugar_trans"/>
</dbReference>
<dbReference type="GO" id="GO:0016757">
    <property type="term" value="F:glycosyltransferase activity"/>
    <property type="evidence" value="ECO:0007669"/>
    <property type="project" value="UniProtKB-KW"/>
</dbReference>
<dbReference type="PANTHER" id="PTHR22916:SF3">
    <property type="entry name" value="UDP-GLCNAC:BETAGAL BETA-1,3-N-ACETYLGLUCOSAMINYLTRANSFERASE-LIKE PROTEIN 1"/>
    <property type="match status" value="1"/>
</dbReference>
<dbReference type="EMBL" id="JBDPZC010000005">
    <property type="protein sequence ID" value="MEO3713571.1"/>
    <property type="molecule type" value="Genomic_DNA"/>
</dbReference>
<organism evidence="2 3">
    <name type="scientific">Roseateles flavus</name>
    <dbReference type="NCBI Taxonomy" id="3149041"/>
    <lineage>
        <taxon>Bacteria</taxon>
        <taxon>Pseudomonadati</taxon>
        <taxon>Pseudomonadota</taxon>
        <taxon>Betaproteobacteria</taxon>
        <taxon>Burkholderiales</taxon>
        <taxon>Sphaerotilaceae</taxon>
        <taxon>Roseateles</taxon>
    </lineage>
</organism>
<dbReference type="EC" id="2.4.-.-" evidence="2"/>
<evidence type="ECO:0000313" key="2">
    <source>
        <dbReference type="EMBL" id="MEO3713571.1"/>
    </source>
</evidence>
<dbReference type="CDD" id="cd00761">
    <property type="entry name" value="Glyco_tranf_GTA_type"/>
    <property type="match status" value="1"/>
</dbReference>
<keyword evidence="2" id="KW-0808">Transferase</keyword>
<proteinExistence type="predicted"/>
<dbReference type="RefSeq" id="WP_347610100.1">
    <property type="nucleotide sequence ID" value="NZ_JBDPZC010000005.1"/>
</dbReference>
<feature type="domain" description="Glycosyltransferase 2-like" evidence="1">
    <location>
        <begin position="20"/>
        <end position="161"/>
    </location>
</feature>
<dbReference type="SUPFAM" id="SSF53448">
    <property type="entry name" value="Nucleotide-diphospho-sugar transferases"/>
    <property type="match status" value="1"/>
</dbReference>
<comment type="caution">
    <text evidence="2">The sequence shown here is derived from an EMBL/GenBank/DDBJ whole genome shotgun (WGS) entry which is preliminary data.</text>
</comment>
<sequence length="346" mass="38681">MSHASSHDVARDSAARPWLSLLIPVYNVEPWLEACLASVFAQDGLDGVEVLAVDDCATDGSPAVLAAWSARHPGPLRVIRHERNAGISATRNTLVEASRGTYLWFLDADDVLMPGAIASLKQQIQAQQPDLVLCDFAYLREREKLKHRLRGERHVRSFDGPPSQVLSDRGLLMQGLLLPGYLHCWSRISRRSLWDEGLRFPVGRYYEDMAVVPALALRARSWLHVPEVWIGYRQRPGSILATGDTRKYEHMMQALAGLGQHWAEASRVDPRIAFAAAHFAARSFIGACRHVSKVGDRDRLPGFLEVFTAASPLGASALLGAYVRRGWWWRALRLRHWLGQCRAAGR</sequence>
<dbReference type="PANTHER" id="PTHR22916">
    <property type="entry name" value="GLYCOSYLTRANSFERASE"/>
    <property type="match status" value="1"/>
</dbReference>
<evidence type="ECO:0000259" key="1">
    <source>
        <dbReference type="Pfam" id="PF00535"/>
    </source>
</evidence>
<dbReference type="Pfam" id="PF00535">
    <property type="entry name" value="Glycos_transf_2"/>
    <property type="match status" value="1"/>
</dbReference>
<name>A0ABV0GES5_9BURK</name>
<keyword evidence="2" id="KW-0328">Glycosyltransferase</keyword>
<keyword evidence="3" id="KW-1185">Reference proteome</keyword>
<reference evidence="2 3" key="1">
    <citation type="submission" date="2024-05" db="EMBL/GenBank/DDBJ databases">
        <title>Roseateles sp. 2.12 16S ribosomal RNA gene Genome sequencing and assembly.</title>
        <authorList>
            <person name="Woo H."/>
        </authorList>
    </citation>
    <scope>NUCLEOTIDE SEQUENCE [LARGE SCALE GENOMIC DNA]</scope>
    <source>
        <strain evidence="2 3">2.12</strain>
    </source>
</reference>
<protein>
    <submittedName>
        <fullName evidence="2">Glycosyltransferase family 2 protein</fullName>
        <ecNumber evidence="2">2.4.-.-</ecNumber>
    </submittedName>
</protein>
<accession>A0ABV0GES5</accession>